<dbReference type="AlphaFoldDB" id="U2TLA7"/>
<dbReference type="Proteomes" id="UP000016638">
    <property type="component" value="Unassembled WGS sequence"/>
</dbReference>
<dbReference type="PATRIC" id="fig|1125712.3.peg.1863"/>
<comment type="caution">
    <text evidence="1">The sequence shown here is derived from an EMBL/GenBank/DDBJ whole genome shotgun (WGS) entry which is preliminary data.</text>
</comment>
<gene>
    <name evidence="1" type="ORF">HMPREF1316_1020</name>
</gene>
<accession>U2TLA7</accession>
<evidence type="ECO:0000313" key="2">
    <source>
        <dbReference type="Proteomes" id="UP000016638"/>
    </source>
</evidence>
<keyword evidence="2" id="KW-1185">Reference proteome</keyword>
<reference evidence="1 2" key="1">
    <citation type="submission" date="2013-08" db="EMBL/GenBank/DDBJ databases">
        <authorList>
            <person name="Durkin A.S."/>
            <person name="Haft D.R."/>
            <person name="McCorrison J."/>
            <person name="Torralba M."/>
            <person name="Gillis M."/>
            <person name="Haft D.H."/>
            <person name="Methe B."/>
            <person name="Sutton G."/>
            <person name="Nelson K.E."/>
        </authorList>
    </citation>
    <scope>NUCLEOTIDE SEQUENCE [LARGE SCALE GENOMIC DNA]</scope>
    <source>
        <strain evidence="1 2">F0195</strain>
    </source>
</reference>
<sequence>MSGSIASNMGVASQKKAEMLSALDEYVSFTTQSASGTSDGVPPADHDERAQRYEETLSKYASSLTRDADALERIGVTFQEGDELIAQSLMGIGG</sequence>
<evidence type="ECO:0000313" key="1">
    <source>
        <dbReference type="EMBL" id="ERL06968.1"/>
    </source>
</evidence>
<dbReference type="STRING" id="1125712.HMPREF1316_1020"/>
<proteinExistence type="predicted"/>
<dbReference type="EMBL" id="AWEZ01000061">
    <property type="protein sequence ID" value="ERL06968.1"/>
    <property type="molecule type" value="Genomic_DNA"/>
</dbReference>
<dbReference type="RefSeq" id="WP_021726707.1">
    <property type="nucleotide sequence ID" value="NZ_AWEZ01000061.1"/>
</dbReference>
<name>U2TLA7_9ACTN</name>
<organism evidence="1 2">
    <name type="scientific">Olsenella profusa F0195</name>
    <dbReference type="NCBI Taxonomy" id="1125712"/>
    <lineage>
        <taxon>Bacteria</taxon>
        <taxon>Bacillati</taxon>
        <taxon>Actinomycetota</taxon>
        <taxon>Coriobacteriia</taxon>
        <taxon>Coriobacteriales</taxon>
        <taxon>Atopobiaceae</taxon>
        <taxon>Olsenella</taxon>
    </lineage>
</organism>
<protein>
    <submittedName>
        <fullName evidence="1">Type VII secretion effector, TIGR04197 family</fullName>
    </submittedName>
</protein>
<dbReference type="OrthoDB" id="9923646at2"/>